<name>A0A481ZB37_9VIRU</name>
<proteinExistence type="predicted"/>
<evidence type="ECO:0000313" key="1">
    <source>
        <dbReference type="EMBL" id="QBK92360.1"/>
    </source>
</evidence>
<protein>
    <submittedName>
        <fullName evidence="1">Uncharacterized protein</fullName>
    </submittedName>
</protein>
<dbReference type="EMBL" id="MK500576">
    <property type="protein sequence ID" value="QBK92360.1"/>
    <property type="molecule type" value="Genomic_DNA"/>
</dbReference>
<gene>
    <name evidence="1" type="ORF">LCPAC304_07070</name>
</gene>
<organism evidence="1">
    <name type="scientific">Pithovirus LCPAC304</name>
    <dbReference type="NCBI Taxonomy" id="2506594"/>
    <lineage>
        <taxon>Viruses</taxon>
        <taxon>Pithoviruses</taxon>
    </lineage>
</organism>
<reference evidence="1" key="1">
    <citation type="journal article" date="2019" name="MBio">
        <title>Virus Genomes from Deep Sea Sediments Expand the Ocean Megavirome and Support Independent Origins of Viral Gigantism.</title>
        <authorList>
            <person name="Backstrom D."/>
            <person name="Yutin N."/>
            <person name="Jorgensen S.L."/>
            <person name="Dharamshi J."/>
            <person name="Homa F."/>
            <person name="Zaremba-Niedwiedzka K."/>
            <person name="Spang A."/>
            <person name="Wolf Y.I."/>
            <person name="Koonin E.V."/>
            <person name="Ettema T.J."/>
        </authorList>
    </citation>
    <scope>NUCLEOTIDE SEQUENCE</scope>
</reference>
<sequence>MKIFTMFWISNLIENTTMNETIITVLSVYALYIERHRSIERWIKKQFQREREQIRHFLLVQNHKTALEKTISLFEFLSEHNAVHPKIQYPGPTEAFKKLAQQQL</sequence>
<accession>A0A481ZB37</accession>